<keyword evidence="2 7" id="KW-0813">Transport</keyword>
<evidence type="ECO:0000259" key="8">
    <source>
        <dbReference type="PROSITE" id="PS50928"/>
    </source>
</evidence>
<keyword evidence="5 7" id="KW-1133">Transmembrane helix</keyword>
<reference evidence="9 10" key="1">
    <citation type="submission" date="2019-02" db="EMBL/GenBank/DDBJ databases">
        <title>Kribbella capetownensis sp. nov. and Kribbella speibonae sp. nov., isolated from soil.</title>
        <authorList>
            <person name="Curtis S.M."/>
            <person name="Norton I."/>
            <person name="Everest G.J."/>
            <person name="Meyers P.R."/>
        </authorList>
    </citation>
    <scope>NUCLEOTIDE SEQUENCE [LARGE SCALE GENOMIC DNA]</scope>
    <source>
        <strain evidence="9 10">YM53</strain>
    </source>
</reference>
<sequence length="296" mass="33013">MTTSSIDVGQVRTRPQVKNSKPLWRRIVKHAVLILGAVLMIYPLLWMFGSSFKPESQILGTANPFPGKGANLKGYISGWSALGFPFWRYFLNSFVICVLCIVGNLLSCSLAAFAFARLEFRFKGKMFAIMMGTIILPFHVLVVPQFVLFRTMGMVDTILPLVVPKFLAVDAFFIFLMIQFMRNVPRELDEAAALDGCGPLGLYWRIMMPLCLPALATTAIFTFIFTYNDFFSQLLYLSDTSKFTVPLALRSFIDNTATSNYAGLLAMSTLALLPVIGFFLVFQKLLVEGIATTGIK</sequence>
<dbReference type="PANTHER" id="PTHR43744:SF6">
    <property type="entry name" value="ABC TRANSPORTER PERMEASE PROTEIN YESQ-RELATED"/>
    <property type="match status" value="1"/>
</dbReference>
<comment type="caution">
    <text evidence="9">The sequence shown here is derived from an EMBL/GenBank/DDBJ whole genome shotgun (WGS) entry which is preliminary data.</text>
</comment>
<dbReference type="CDD" id="cd06261">
    <property type="entry name" value="TM_PBP2"/>
    <property type="match status" value="1"/>
</dbReference>
<evidence type="ECO:0000256" key="4">
    <source>
        <dbReference type="ARBA" id="ARBA00022692"/>
    </source>
</evidence>
<keyword evidence="6 7" id="KW-0472">Membrane</keyword>
<dbReference type="Pfam" id="PF00528">
    <property type="entry name" value="BPD_transp_1"/>
    <property type="match status" value="1"/>
</dbReference>
<evidence type="ECO:0000256" key="5">
    <source>
        <dbReference type="ARBA" id="ARBA00022989"/>
    </source>
</evidence>
<evidence type="ECO:0000313" key="9">
    <source>
        <dbReference type="EMBL" id="TCC49013.1"/>
    </source>
</evidence>
<dbReference type="GO" id="GO:0005886">
    <property type="term" value="C:plasma membrane"/>
    <property type="evidence" value="ECO:0007669"/>
    <property type="project" value="UniProtKB-SubCell"/>
</dbReference>
<dbReference type="OrthoDB" id="2063054at2"/>
<feature type="transmembrane region" description="Helical" evidence="7">
    <location>
        <begin position="202"/>
        <end position="227"/>
    </location>
</feature>
<gene>
    <name evidence="9" type="ORF">E0H75_20910</name>
</gene>
<feature type="domain" description="ABC transmembrane type-1" evidence="8">
    <location>
        <begin position="90"/>
        <end position="282"/>
    </location>
</feature>
<feature type="transmembrane region" description="Helical" evidence="7">
    <location>
        <begin position="127"/>
        <end position="149"/>
    </location>
</feature>
<dbReference type="Gene3D" id="1.10.3720.10">
    <property type="entry name" value="MetI-like"/>
    <property type="match status" value="1"/>
</dbReference>
<dbReference type="InterPro" id="IPR035906">
    <property type="entry name" value="MetI-like_sf"/>
</dbReference>
<dbReference type="SUPFAM" id="SSF161098">
    <property type="entry name" value="MetI-like"/>
    <property type="match status" value="1"/>
</dbReference>
<name>A0A4R0JP31_9ACTN</name>
<accession>A0A4R0JP31</accession>
<evidence type="ECO:0000256" key="1">
    <source>
        <dbReference type="ARBA" id="ARBA00004651"/>
    </source>
</evidence>
<keyword evidence="4 7" id="KW-0812">Transmembrane</keyword>
<proteinExistence type="inferred from homology"/>
<keyword evidence="3" id="KW-1003">Cell membrane</keyword>
<comment type="subcellular location">
    <subcellularLocation>
        <location evidence="1 7">Cell membrane</location>
        <topology evidence="1 7">Multi-pass membrane protein</topology>
    </subcellularLocation>
</comment>
<dbReference type="RefSeq" id="WP_131515255.1">
    <property type="nucleotide sequence ID" value="NZ_SJKD01000004.1"/>
</dbReference>
<dbReference type="GO" id="GO:0055085">
    <property type="term" value="P:transmembrane transport"/>
    <property type="evidence" value="ECO:0007669"/>
    <property type="project" value="InterPro"/>
</dbReference>
<evidence type="ECO:0000313" key="10">
    <source>
        <dbReference type="Proteomes" id="UP000293342"/>
    </source>
</evidence>
<protein>
    <submittedName>
        <fullName evidence="9">Carbohydrate ABC transporter permease</fullName>
    </submittedName>
</protein>
<comment type="similarity">
    <text evidence="7">Belongs to the binding-protein-dependent transport system permease family.</text>
</comment>
<feature type="transmembrane region" description="Helical" evidence="7">
    <location>
        <begin position="161"/>
        <end position="181"/>
    </location>
</feature>
<organism evidence="9 10">
    <name type="scientific">Kribbella capetownensis</name>
    <dbReference type="NCBI Taxonomy" id="1572659"/>
    <lineage>
        <taxon>Bacteria</taxon>
        <taxon>Bacillati</taxon>
        <taxon>Actinomycetota</taxon>
        <taxon>Actinomycetes</taxon>
        <taxon>Propionibacteriales</taxon>
        <taxon>Kribbellaceae</taxon>
        <taxon>Kribbella</taxon>
    </lineage>
</organism>
<dbReference type="PROSITE" id="PS50928">
    <property type="entry name" value="ABC_TM1"/>
    <property type="match status" value="1"/>
</dbReference>
<dbReference type="PANTHER" id="PTHR43744">
    <property type="entry name" value="ABC TRANSPORTER PERMEASE PROTEIN MG189-RELATED-RELATED"/>
    <property type="match status" value="1"/>
</dbReference>
<keyword evidence="10" id="KW-1185">Reference proteome</keyword>
<dbReference type="EMBL" id="SJKD01000004">
    <property type="protein sequence ID" value="TCC49013.1"/>
    <property type="molecule type" value="Genomic_DNA"/>
</dbReference>
<dbReference type="InterPro" id="IPR000515">
    <property type="entry name" value="MetI-like"/>
</dbReference>
<evidence type="ECO:0000256" key="3">
    <source>
        <dbReference type="ARBA" id="ARBA00022475"/>
    </source>
</evidence>
<feature type="transmembrane region" description="Helical" evidence="7">
    <location>
        <begin position="27"/>
        <end position="48"/>
    </location>
</feature>
<feature type="transmembrane region" description="Helical" evidence="7">
    <location>
        <begin position="89"/>
        <end position="115"/>
    </location>
</feature>
<evidence type="ECO:0000256" key="7">
    <source>
        <dbReference type="RuleBase" id="RU363032"/>
    </source>
</evidence>
<evidence type="ECO:0000256" key="6">
    <source>
        <dbReference type="ARBA" id="ARBA00023136"/>
    </source>
</evidence>
<dbReference type="Proteomes" id="UP000293342">
    <property type="component" value="Unassembled WGS sequence"/>
</dbReference>
<feature type="transmembrane region" description="Helical" evidence="7">
    <location>
        <begin position="261"/>
        <end position="282"/>
    </location>
</feature>
<dbReference type="AlphaFoldDB" id="A0A4R0JP31"/>
<evidence type="ECO:0000256" key="2">
    <source>
        <dbReference type="ARBA" id="ARBA00022448"/>
    </source>
</evidence>